<dbReference type="RefSeq" id="WP_103095323.1">
    <property type="nucleotide sequence ID" value="NZ_LYMM01000025.1"/>
</dbReference>
<dbReference type="GO" id="GO:0004792">
    <property type="term" value="F:thiosulfate-cyanide sulfurtransferase activity"/>
    <property type="evidence" value="ECO:0007669"/>
    <property type="project" value="InterPro"/>
</dbReference>
<feature type="domain" description="Rhodanese" evidence="1">
    <location>
        <begin position="276"/>
        <end position="366"/>
    </location>
</feature>
<evidence type="ECO:0000259" key="1">
    <source>
        <dbReference type="PROSITE" id="PS50206"/>
    </source>
</evidence>
<dbReference type="PROSITE" id="PS00380">
    <property type="entry name" value="RHODANESE_1"/>
    <property type="match status" value="1"/>
</dbReference>
<dbReference type="InterPro" id="IPR001307">
    <property type="entry name" value="Thiosulphate_STrfase_CS"/>
</dbReference>
<keyword evidence="2" id="KW-0808">Transferase</keyword>
<dbReference type="Gene3D" id="3.40.250.10">
    <property type="entry name" value="Rhodanese-like domain"/>
    <property type="match status" value="3"/>
</dbReference>
<feature type="domain" description="Rhodanese" evidence="1">
    <location>
        <begin position="140"/>
        <end position="231"/>
    </location>
</feature>
<dbReference type="PANTHER" id="PTHR44086">
    <property type="entry name" value="THIOSULFATE SULFURTRANSFERASE RDL2, MITOCHONDRIAL-RELATED"/>
    <property type="match status" value="1"/>
</dbReference>
<organism evidence="2 3">
    <name type="scientific">Novosphingobium guangzhouense</name>
    <dbReference type="NCBI Taxonomy" id="1850347"/>
    <lineage>
        <taxon>Bacteria</taxon>
        <taxon>Pseudomonadati</taxon>
        <taxon>Pseudomonadota</taxon>
        <taxon>Alphaproteobacteria</taxon>
        <taxon>Sphingomonadales</taxon>
        <taxon>Sphingomonadaceae</taxon>
        <taxon>Novosphingobium</taxon>
    </lineage>
</organism>
<comment type="caution">
    <text evidence="2">The sequence shown here is derived from an EMBL/GenBank/DDBJ whole genome shotgun (WGS) entry which is preliminary data.</text>
</comment>
<evidence type="ECO:0000313" key="2">
    <source>
        <dbReference type="EMBL" id="PNU05536.1"/>
    </source>
</evidence>
<dbReference type="SUPFAM" id="SSF52821">
    <property type="entry name" value="Rhodanese/Cell cycle control phosphatase"/>
    <property type="match status" value="3"/>
</dbReference>
<protein>
    <submittedName>
        <fullName evidence="2">Thiosulfate sulfurtransferase</fullName>
    </submittedName>
</protein>
<dbReference type="OrthoDB" id="9789585at2"/>
<dbReference type="Proteomes" id="UP000236327">
    <property type="component" value="Unassembled WGS sequence"/>
</dbReference>
<gene>
    <name evidence="2" type="ORF">A8V01_16310</name>
</gene>
<dbReference type="PANTHER" id="PTHR44086:SF13">
    <property type="entry name" value="THIOSULFATE SULFURTRANSFERASE PSPE"/>
    <property type="match status" value="1"/>
</dbReference>
<dbReference type="InterPro" id="IPR036873">
    <property type="entry name" value="Rhodanese-like_dom_sf"/>
</dbReference>
<reference evidence="2 3" key="1">
    <citation type="submission" date="2016-05" db="EMBL/GenBank/DDBJ databases">
        <title>Complete genome sequence of Novosphingobium guangzhouense SA925(T).</title>
        <authorList>
            <person name="Sha S."/>
        </authorList>
    </citation>
    <scope>NUCLEOTIDE SEQUENCE [LARGE SCALE GENOMIC DNA]</scope>
    <source>
        <strain evidence="2 3">SA925</strain>
    </source>
</reference>
<dbReference type="Pfam" id="PF00581">
    <property type="entry name" value="Rhodanese"/>
    <property type="match status" value="2"/>
</dbReference>
<feature type="domain" description="Rhodanese" evidence="1">
    <location>
        <begin position="65"/>
        <end position="108"/>
    </location>
</feature>
<dbReference type="AlphaFoldDB" id="A0A2K2G3D1"/>
<dbReference type="SMART" id="SM00450">
    <property type="entry name" value="RHOD"/>
    <property type="match status" value="3"/>
</dbReference>
<accession>A0A2K2G3D1</accession>
<dbReference type="EMBL" id="LYMM01000025">
    <property type="protein sequence ID" value="PNU05536.1"/>
    <property type="molecule type" value="Genomic_DNA"/>
</dbReference>
<sequence>MTDRKIDSQTFATWLDDGAELAVLDIRAKEDAVGYGSPLFGTSLPADRVIAHIDRSVPRRHIRTVLVDGGDGAAERLAAELSAAGWTAIHALEGGFPAWLESGFADRSFDIPGRDFSLGVQAEKGTPAITVQELAERRGNGEDIIVIDTRTVPEYTRDHVPGAVNIPGAELLLRYSEIVPSAETQVVVSCAGLPRAILGAQTLIDAGVPNTVAYLDDGTAAWRRAGWPLEEGLTAKYKAATEASRRFGRDHAAQLPTAGRFPEIDLETAHRWAADPQRTTYLLDVRTPEEYAAEHVTGSLSSEGGQLLGLSSRTIATRGARLVLIDDTDGIRARTVAHWLSRRNFEIAILRHPFGGTAAGERRAVATA</sequence>
<dbReference type="PROSITE" id="PS50206">
    <property type="entry name" value="RHODANESE_3"/>
    <property type="match status" value="3"/>
</dbReference>
<dbReference type="InterPro" id="IPR001763">
    <property type="entry name" value="Rhodanese-like_dom"/>
</dbReference>
<evidence type="ECO:0000313" key="3">
    <source>
        <dbReference type="Proteomes" id="UP000236327"/>
    </source>
</evidence>
<proteinExistence type="predicted"/>
<keyword evidence="3" id="KW-1185">Reference proteome</keyword>
<name>A0A2K2G3D1_9SPHN</name>